<name>A0AAN7PWW4_9MYRT</name>
<feature type="compositionally biased region" description="Low complexity" evidence="1">
    <location>
        <begin position="401"/>
        <end position="414"/>
    </location>
</feature>
<organism evidence="2 3">
    <name type="scientific">Trapa incisa</name>
    <dbReference type="NCBI Taxonomy" id="236973"/>
    <lineage>
        <taxon>Eukaryota</taxon>
        <taxon>Viridiplantae</taxon>
        <taxon>Streptophyta</taxon>
        <taxon>Embryophyta</taxon>
        <taxon>Tracheophyta</taxon>
        <taxon>Spermatophyta</taxon>
        <taxon>Magnoliopsida</taxon>
        <taxon>eudicotyledons</taxon>
        <taxon>Gunneridae</taxon>
        <taxon>Pentapetalae</taxon>
        <taxon>rosids</taxon>
        <taxon>malvids</taxon>
        <taxon>Myrtales</taxon>
        <taxon>Lythraceae</taxon>
        <taxon>Trapa</taxon>
    </lineage>
</organism>
<dbReference type="EMBL" id="JAXIOK010000014">
    <property type="protein sequence ID" value="KAK4755612.1"/>
    <property type="molecule type" value="Genomic_DNA"/>
</dbReference>
<evidence type="ECO:0000256" key="1">
    <source>
        <dbReference type="SAM" id="MobiDB-lite"/>
    </source>
</evidence>
<accession>A0AAN7PWW4</accession>
<evidence type="ECO:0000313" key="3">
    <source>
        <dbReference type="Proteomes" id="UP001345219"/>
    </source>
</evidence>
<evidence type="ECO:0000313" key="2">
    <source>
        <dbReference type="EMBL" id="KAK4755612.1"/>
    </source>
</evidence>
<gene>
    <name evidence="2" type="ORF">SAY87_009369</name>
</gene>
<dbReference type="AlphaFoldDB" id="A0AAN7PWW4"/>
<feature type="compositionally biased region" description="Basic and acidic residues" evidence="1">
    <location>
        <begin position="343"/>
        <end position="354"/>
    </location>
</feature>
<feature type="compositionally biased region" description="Acidic residues" evidence="1">
    <location>
        <begin position="461"/>
        <end position="484"/>
    </location>
</feature>
<feature type="compositionally biased region" description="Basic and acidic residues" evidence="1">
    <location>
        <begin position="451"/>
        <end position="460"/>
    </location>
</feature>
<proteinExistence type="predicted"/>
<comment type="caution">
    <text evidence="2">The sequence shown here is derived from an EMBL/GenBank/DDBJ whole genome shotgun (WGS) entry which is preliminary data.</text>
</comment>
<feature type="compositionally biased region" description="Acidic residues" evidence="1">
    <location>
        <begin position="438"/>
        <end position="450"/>
    </location>
</feature>
<protein>
    <submittedName>
        <fullName evidence="2">Uncharacterized protein</fullName>
    </submittedName>
</protein>
<keyword evidence="3" id="KW-1185">Reference proteome</keyword>
<reference evidence="2 3" key="1">
    <citation type="journal article" date="2023" name="Hortic Res">
        <title>Pangenome of water caltrop reveals structural variations and asymmetric subgenome divergence after allopolyploidization.</title>
        <authorList>
            <person name="Zhang X."/>
            <person name="Chen Y."/>
            <person name="Wang L."/>
            <person name="Yuan Y."/>
            <person name="Fang M."/>
            <person name="Shi L."/>
            <person name="Lu R."/>
            <person name="Comes H.P."/>
            <person name="Ma Y."/>
            <person name="Chen Y."/>
            <person name="Huang G."/>
            <person name="Zhou Y."/>
            <person name="Zheng Z."/>
            <person name="Qiu Y."/>
        </authorList>
    </citation>
    <scope>NUCLEOTIDE SEQUENCE [LARGE SCALE GENOMIC DNA]</scope>
    <source>
        <tissue evidence="2">Roots</tissue>
    </source>
</reference>
<feature type="region of interest" description="Disordered" evidence="1">
    <location>
        <begin position="280"/>
        <end position="486"/>
    </location>
</feature>
<sequence>MVLSIGTSEHVSTTGAGVVEGACDEVAVGVLVDKEKLGIELVVPEEEEEGVVTTPNPVKEPIVAAENPPEDAGVVASDEGPLPTEGKDVIGVELVVPEEGVVTTPNPVKELIVPVENPPEDAGAVASDGPLWTEGKDVVEAEIATAGVDALVIVVGVEEAGAGEIENVKDAGPVADVVEAARETVDEAVVLNPSEDWVAAKVRVVAEVAPAVDAPKSPELPVDGIVAVPKRDLELTAEVGAPIGEGRETELGAEEAEDGIPKRLLELEEMADRVEAGVATLNKGEEELATPNKGEAELTADEAAPNRDGPVPAADEDGVPKGDGAAPPRAPNNGEVDAVVEGAEPKRVESKLEKDDPELAADAAPPKSDDPEPAKSDGALNTDEPVPAEEEEPKPKENEGAEAGAADAVPNDGVDVVKGEAEEEVAEGVEEKEKGAELAEEPEPEAEEDVGFAKELKEKPVEEEEELKEKPVEEEEELAEDPNENPDILPSLVLSISLSVLVQLQLWRGEGLRLEGLSYMKGRYLGRGNGYRNNLME</sequence>
<dbReference type="Proteomes" id="UP001345219">
    <property type="component" value="Chromosome 8"/>
</dbReference>